<evidence type="ECO:0000256" key="27">
    <source>
        <dbReference type="ARBA" id="ARBA00047899"/>
    </source>
</evidence>
<evidence type="ECO:0000256" key="8">
    <source>
        <dbReference type="ARBA" id="ARBA00013948"/>
    </source>
</evidence>
<keyword evidence="10" id="KW-0158">Chromosome</keyword>
<dbReference type="OrthoDB" id="3399at2759"/>
<dbReference type="FunFam" id="1.10.510.10:FF:000845">
    <property type="entry name" value="Probable bifunctional tRNA threonylcarbamoyladenosine biosynthesis protein"/>
    <property type="match status" value="1"/>
</dbReference>
<dbReference type="EMBL" id="MU005769">
    <property type="protein sequence ID" value="KAF2710194.1"/>
    <property type="molecule type" value="Genomic_DNA"/>
</dbReference>
<keyword evidence="17 30" id="KW-0418">Kinase</keyword>
<keyword evidence="16" id="KW-0547">Nucleotide-binding</keyword>
<evidence type="ECO:0000256" key="6">
    <source>
        <dbReference type="ARBA" id="ARBA00011534"/>
    </source>
</evidence>
<evidence type="ECO:0000256" key="24">
    <source>
        <dbReference type="ARBA" id="ARBA00023242"/>
    </source>
</evidence>
<evidence type="ECO:0000256" key="25">
    <source>
        <dbReference type="ARBA" id="ARBA00030980"/>
    </source>
</evidence>
<organism evidence="30 31">
    <name type="scientific">Pleomassaria siparia CBS 279.74</name>
    <dbReference type="NCBI Taxonomy" id="1314801"/>
    <lineage>
        <taxon>Eukaryota</taxon>
        <taxon>Fungi</taxon>
        <taxon>Dikarya</taxon>
        <taxon>Ascomycota</taxon>
        <taxon>Pezizomycotina</taxon>
        <taxon>Dothideomycetes</taxon>
        <taxon>Pleosporomycetidae</taxon>
        <taxon>Pleosporales</taxon>
        <taxon>Pleomassariaceae</taxon>
        <taxon>Pleomassaria</taxon>
    </lineage>
</organism>
<gene>
    <name evidence="30" type="ORF">K504DRAFT_376903</name>
</gene>
<dbReference type="GO" id="GO:0000781">
    <property type="term" value="C:chromosome, telomeric region"/>
    <property type="evidence" value="ECO:0007669"/>
    <property type="project" value="UniProtKB-SubCell"/>
</dbReference>
<dbReference type="GO" id="GO:0005524">
    <property type="term" value="F:ATP binding"/>
    <property type="evidence" value="ECO:0007669"/>
    <property type="project" value="UniProtKB-KW"/>
</dbReference>
<keyword evidence="22" id="KW-0010">Activator</keyword>
<evidence type="ECO:0000256" key="19">
    <source>
        <dbReference type="ARBA" id="ARBA00022840"/>
    </source>
</evidence>
<dbReference type="GO" id="GO:0070525">
    <property type="term" value="P:tRNA threonylcarbamoyladenosine metabolic process"/>
    <property type="evidence" value="ECO:0007669"/>
    <property type="project" value="TreeGrafter"/>
</dbReference>
<evidence type="ECO:0000256" key="28">
    <source>
        <dbReference type="ARBA" id="ARBA00048679"/>
    </source>
</evidence>
<evidence type="ECO:0000256" key="26">
    <source>
        <dbReference type="ARBA" id="ARBA00033194"/>
    </source>
</evidence>
<evidence type="ECO:0000313" key="30">
    <source>
        <dbReference type="EMBL" id="KAF2710194.1"/>
    </source>
</evidence>
<evidence type="ECO:0000256" key="22">
    <source>
        <dbReference type="ARBA" id="ARBA00023159"/>
    </source>
</evidence>
<dbReference type="SUPFAM" id="SSF56112">
    <property type="entry name" value="Protein kinase-like (PK-like)"/>
    <property type="match status" value="1"/>
</dbReference>
<dbReference type="PANTHER" id="PTHR12209:SF0">
    <property type="entry name" value="EKC_KEOPS COMPLEX SUBUNIT TP53RK"/>
    <property type="match status" value="1"/>
</dbReference>
<proteinExistence type="inferred from homology"/>
<evidence type="ECO:0000256" key="21">
    <source>
        <dbReference type="ARBA" id="ARBA00023015"/>
    </source>
</evidence>
<dbReference type="EC" id="2.7.11.1" evidence="7"/>
<comment type="subunit">
    <text evidence="6">Component of the EKC/KEOPS complex composed of at least BUD32, CGI121, GON7, KAE1 and PCC1; the whole complex dimerizes.</text>
</comment>
<keyword evidence="18" id="KW-0378">Hydrolase</keyword>
<accession>A0A6G1KBJ6</accession>
<dbReference type="InterPro" id="IPR008266">
    <property type="entry name" value="Tyr_kinase_AS"/>
</dbReference>
<evidence type="ECO:0000256" key="4">
    <source>
        <dbReference type="ARBA" id="ARBA00004574"/>
    </source>
</evidence>
<keyword evidence="31" id="KW-1185">Reference proteome</keyword>
<comment type="function">
    <text evidence="1">Component of the EKC/KEOPS complex that is required for the formation of a threonylcarbamoyl group on adenosine at position 37 (t(6)A37) in tRNAs that read codons beginning with adenine. The complex is probably involved in the transfer of the threonylcarbamoyl moiety of threonylcarbamoyl-AMP (TC-AMP) to the N6 group of A37. BUD32 has ATPase activity in the context of the EKC/KEOPS complex and likely plays a supporting role to the catalytic subunit KAE1. The EKC/KEOPS complex also promotes both telomere uncapping and telomere elongation. The complex is required for efficient recruitment of transcriptional coactivators.</text>
</comment>
<keyword evidence="23" id="KW-0804">Transcription</keyword>
<keyword evidence="24" id="KW-0539">Nucleus</keyword>
<evidence type="ECO:0000256" key="11">
    <source>
        <dbReference type="ARBA" id="ARBA00022490"/>
    </source>
</evidence>
<evidence type="ECO:0000256" key="23">
    <source>
        <dbReference type="ARBA" id="ARBA00023163"/>
    </source>
</evidence>
<dbReference type="FunFam" id="3.30.200.20:FF:000603">
    <property type="entry name" value="EKC/KEOPS complex subunit bud32"/>
    <property type="match status" value="1"/>
</dbReference>
<comment type="subcellular location">
    <subcellularLocation>
        <location evidence="4">Chromosome</location>
        <location evidence="4">Telomere</location>
    </subcellularLocation>
    <subcellularLocation>
        <location evidence="3">Cytoplasm</location>
    </subcellularLocation>
    <subcellularLocation>
        <location evidence="2">Nucleus</location>
    </subcellularLocation>
</comment>
<keyword evidence="19" id="KW-0067">ATP-binding</keyword>
<dbReference type="Gene3D" id="1.10.510.10">
    <property type="entry name" value="Transferase(Phosphotransferase) domain 1"/>
    <property type="match status" value="1"/>
</dbReference>
<sequence>MASIPTPGPEYTTHILPAPFTSSPLTLLAQGAEALVYRTTFLTPNTPCILKYRPPKPYRHPILDKRLTRARLLAEARVLVKCRRDGVKVPAVLGLDADQGWLVLEWVEGGNVRSTLDRWVKEGGQFEKLGESSKDGENKDVWEFMRAIGTSVGKVHDIGVCHGDLTTSNLMVKTTEGHGQAQPQKPSAPAQPYLTGDIILIDFGLATQTVQDEDRAVDLYVLERAFAATHPGAESLFQEVLRAYGESYRGGRAVLKKLEDVRLRGRKRSMLG</sequence>
<dbReference type="Proteomes" id="UP000799428">
    <property type="component" value="Unassembled WGS sequence"/>
</dbReference>
<comment type="catalytic activity">
    <reaction evidence="27">
        <text>L-threonyl-[protein] + ATP = O-phospho-L-threonyl-[protein] + ADP + H(+)</text>
        <dbReference type="Rhea" id="RHEA:46608"/>
        <dbReference type="Rhea" id="RHEA-COMP:11060"/>
        <dbReference type="Rhea" id="RHEA-COMP:11605"/>
        <dbReference type="ChEBI" id="CHEBI:15378"/>
        <dbReference type="ChEBI" id="CHEBI:30013"/>
        <dbReference type="ChEBI" id="CHEBI:30616"/>
        <dbReference type="ChEBI" id="CHEBI:61977"/>
        <dbReference type="ChEBI" id="CHEBI:456216"/>
        <dbReference type="EC" id="2.7.11.1"/>
    </reaction>
</comment>
<keyword evidence="20" id="KW-0779">Telomere</keyword>
<dbReference type="InterPro" id="IPR000719">
    <property type="entry name" value="Prot_kinase_dom"/>
</dbReference>
<evidence type="ECO:0000256" key="13">
    <source>
        <dbReference type="ARBA" id="ARBA00022553"/>
    </source>
</evidence>
<comment type="catalytic activity">
    <reaction evidence="28">
        <text>L-seryl-[protein] + ATP = O-phospho-L-seryl-[protein] + ADP + H(+)</text>
        <dbReference type="Rhea" id="RHEA:17989"/>
        <dbReference type="Rhea" id="RHEA-COMP:9863"/>
        <dbReference type="Rhea" id="RHEA-COMP:11604"/>
        <dbReference type="ChEBI" id="CHEBI:15378"/>
        <dbReference type="ChEBI" id="CHEBI:29999"/>
        <dbReference type="ChEBI" id="CHEBI:30616"/>
        <dbReference type="ChEBI" id="CHEBI:83421"/>
        <dbReference type="ChEBI" id="CHEBI:456216"/>
        <dbReference type="EC" id="2.7.11.1"/>
    </reaction>
</comment>
<dbReference type="GO" id="GO:0005634">
    <property type="term" value="C:nucleus"/>
    <property type="evidence" value="ECO:0007669"/>
    <property type="project" value="UniProtKB-SubCell"/>
</dbReference>
<evidence type="ECO:0000259" key="29">
    <source>
        <dbReference type="PROSITE" id="PS50011"/>
    </source>
</evidence>
<evidence type="ECO:0000256" key="16">
    <source>
        <dbReference type="ARBA" id="ARBA00022741"/>
    </source>
</evidence>
<evidence type="ECO:0000256" key="12">
    <source>
        <dbReference type="ARBA" id="ARBA00022527"/>
    </source>
</evidence>
<evidence type="ECO:0000256" key="7">
    <source>
        <dbReference type="ARBA" id="ARBA00012513"/>
    </source>
</evidence>
<evidence type="ECO:0000256" key="10">
    <source>
        <dbReference type="ARBA" id="ARBA00022454"/>
    </source>
</evidence>
<evidence type="ECO:0000256" key="20">
    <source>
        <dbReference type="ARBA" id="ARBA00022895"/>
    </source>
</evidence>
<comment type="similarity">
    <text evidence="5">Belongs to the protein kinase superfamily. BUD32 family.</text>
</comment>
<dbReference type="Pfam" id="PF06293">
    <property type="entry name" value="Kdo"/>
    <property type="match status" value="1"/>
</dbReference>
<evidence type="ECO:0000256" key="1">
    <source>
        <dbReference type="ARBA" id="ARBA00003747"/>
    </source>
</evidence>
<dbReference type="GO" id="GO:0008033">
    <property type="term" value="P:tRNA processing"/>
    <property type="evidence" value="ECO:0007669"/>
    <property type="project" value="UniProtKB-KW"/>
</dbReference>
<evidence type="ECO:0000256" key="17">
    <source>
        <dbReference type="ARBA" id="ARBA00022777"/>
    </source>
</evidence>
<keyword evidence="11" id="KW-0963">Cytoplasm</keyword>
<keyword evidence="15" id="KW-0819">tRNA processing</keyword>
<keyword evidence="12" id="KW-0723">Serine/threonine-protein kinase</keyword>
<keyword evidence="13" id="KW-0597">Phosphoprotein</keyword>
<dbReference type="Gene3D" id="3.30.200.20">
    <property type="entry name" value="Phosphorylase Kinase, domain 1"/>
    <property type="match status" value="1"/>
</dbReference>
<evidence type="ECO:0000256" key="2">
    <source>
        <dbReference type="ARBA" id="ARBA00004123"/>
    </source>
</evidence>
<dbReference type="GO" id="GO:0005829">
    <property type="term" value="C:cytosol"/>
    <property type="evidence" value="ECO:0007669"/>
    <property type="project" value="TreeGrafter"/>
</dbReference>
<dbReference type="PANTHER" id="PTHR12209">
    <property type="entry name" value="NON-SPECIFIC SERINE/THREONINE PROTEIN KINASE"/>
    <property type="match status" value="1"/>
</dbReference>
<dbReference type="GO" id="GO:0016787">
    <property type="term" value="F:hydrolase activity"/>
    <property type="evidence" value="ECO:0007669"/>
    <property type="project" value="UniProtKB-KW"/>
</dbReference>
<evidence type="ECO:0000256" key="18">
    <source>
        <dbReference type="ARBA" id="ARBA00022801"/>
    </source>
</evidence>
<evidence type="ECO:0000256" key="15">
    <source>
        <dbReference type="ARBA" id="ARBA00022694"/>
    </source>
</evidence>
<evidence type="ECO:0000256" key="9">
    <source>
        <dbReference type="ARBA" id="ARBA00019973"/>
    </source>
</evidence>
<dbReference type="PROSITE" id="PS50011">
    <property type="entry name" value="PROTEIN_KINASE_DOM"/>
    <property type="match status" value="1"/>
</dbReference>
<protein>
    <recommendedName>
        <fullName evidence="9">EKC/KEOPS complex subunit BUD32</fullName>
        <ecNumber evidence="7">2.7.11.1</ecNumber>
    </recommendedName>
    <alternativeName>
        <fullName evidence="25 26">Atypical Serine/threonine protein kinase BUD32</fullName>
    </alternativeName>
    <alternativeName>
        <fullName evidence="8">EKC/KEOPS complex subunit bud32</fullName>
    </alternativeName>
</protein>
<keyword evidence="14" id="KW-0808">Transferase</keyword>
<dbReference type="InterPro" id="IPR011009">
    <property type="entry name" value="Kinase-like_dom_sf"/>
</dbReference>
<dbReference type="GO" id="GO:0004674">
    <property type="term" value="F:protein serine/threonine kinase activity"/>
    <property type="evidence" value="ECO:0007669"/>
    <property type="project" value="UniProtKB-KW"/>
</dbReference>
<name>A0A6G1KBJ6_9PLEO</name>
<evidence type="ECO:0000256" key="14">
    <source>
        <dbReference type="ARBA" id="ARBA00022679"/>
    </source>
</evidence>
<evidence type="ECO:0000313" key="31">
    <source>
        <dbReference type="Proteomes" id="UP000799428"/>
    </source>
</evidence>
<reference evidence="30" key="1">
    <citation type="journal article" date="2020" name="Stud. Mycol.">
        <title>101 Dothideomycetes genomes: a test case for predicting lifestyles and emergence of pathogens.</title>
        <authorList>
            <person name="Haridas S."/>
            <person name="Albert R."/>
            <person name="Binder M."/>
            <person name="Bloem J."/>
            <person name="Labutti K."/>
            <person name="Salamov A."/>
            <person name="Andreopoulos B."/>
            <person name="Baker S."/>
            <person name="Barry K."/>
            <person name="Bills G."/>
            <person name="Bluhm B."/>
            <person name="Cannon C."/>
            <person name="Castanera R."/>
            <person name="Culley D."/>
            <person name="Daum C."/>
            <person name="Ezra D."/>
            <person name="Gonzalez J."/>
            <person name="Henrissat B."/>
            <person name="Kuo A."/>
            <person name="Liang C."/>
            <person name="Lipzen A."/>
            <person name="Lutzoni F."/>
            <person name="Magnuson J."/>
            <person name="Mondo S."/>
            <person name="Nolan M."/>
            <person name="Ohm R."/>
            <person name="Pangilinan J."/>
            <person name="Park H.-J."/>
            <person name="Ramirez L."/>
            <person name="Alfaro M."/>
            <person name="Sun H."/>
            <person name="Tritt A."/>
            <person name="Yoshinaga Y."/>
            <person name="Zwiers L.-H."/>
            <person name="Turgeon B."/>
            <person name="Goodwin S."/>
            <person name="Spatafora J."/>
            <person name="Crous P."/>
            <person name="Grigoriev I."/>
        </authorList>
    </citation>
    <scope>NUCLEOTIDE SEQUENCE</scope>
    <source>
        <strain evidence="30">CBS 279.74</strain>
    </source>
</reference>
<dbReference type="SMART" id="SM00220">
    <property type="entry name" value="S_TKc"/>
    <property type="match status" value="1"/>
</dbReference>
<feature type="domain" description="Protein kinase" evidence="29">
    <location>
        <begin position="22"/>
        <end position="272"/>
    </location>
</feature>
<dbReference type="AlphaFoldDB" id="A0A6G1KBJ6"/>
<evidence type="ECO:0000256" key="3">
    <source>
        <dbReference type="ARBA" id="ARBA00004496"/>
    </source>
</evidence>
<dbReference type="GO" id="GO:0000408">
    <property type="term" value="C:EKC/KEOPS complex"/>
    <property type="evidence" value="ECO:0007669"/>
    <property type="project" value="TreeGrafter"/>
</dbReference>
<dbReference type="PROSITE" id="PS00109">
    <property type="entry name" value="PROTEIN_KINASE_TYR"/>
    <property type="match status" value="1"/>
</dbReference>
<keyword evidence="21" id="KW-0805">Transcription regulation</keyword>
<evidence type="ECO:0000256" key="5">
    <source>
        <dbReference type="ARBA" id="ARBA00010630"/>
    </source>
</evidence>